<dbReference type="OrthoDB" id="3220614at2759"/>
<name>A0A9P5PVN4_9AGAR</name>
<keyword evidence="3" id="KW-1185">Reference proteome</keyword>
<evidence type="ECO:0000313" key="2">
    <source>
        <dbReference type="EMBL" id="KAF9069357.1"/>
    </source>
</evidence>
<feature type="region of interest" description="Disordered" evidence="1">
    <location>
        <begin position="142"/>
        <end position="165"/>
    </location>
</feature>
<gene>
    <name evidence="2" type="ORF">BDP27DRAFT_1363476</name>
</gene>
<dbReference type="InterPro" id="IPR046521">
    <property type="entry name" value="DUF6698"/>
</dbReference>
<organism evidence="2 3">
    <name type="scientific">Rhodocollybia butyracea</name>
    <dbReference type="NCBI Taxonomy" id="206335"/>
    <lineage>
        <taxon>Eukaryota</taxon>
        <taxon>Fungi</taxon>
        <taxon>Dikarya</taxon>
        <taxon>Basidiomycota</taxon>
        <taxon>Agaricomycotina</taxon>
        <taxon>Agaricomycetes</taxon>
        <taxon>Agaricomycetidae</taxon>
        <taxon>Agaricales</taxon>
        <taxon>Marasmiineae</taxon>
        <taxon>Omphalotaceae</taxon>
        <taxon>Rhodocollybia</taxon>
    </lineage>
</organism>
<comment type="caution">
    <text evidence="2">The sequence shown here is derived from an EMBL/GenBank/DDBJ whole genome shotgun (WGS) entry which is preliminary data.</text>
</comment>
<dbReference type="Proteomes" id="UP000772434">
    <property type="component" value="Unassembled WGS sequence"/>
</dbReference>
<feature type="region of interest" description="Disordered" evidence="1">
    <location>
        <begin position="1"/>
        <end position="64"/>
    </location>
</feature>
<feature type="compositionally biased region" description="Acidic residues" evidence="1">
    <location>
        <begin position="142"/>
        <end position="163"/>
    </location>
</feature>
<dbReference type="EMBL" id="JADNRY010000052">
    <property type="protein sequence ID" value="KAF9069357.1"/>
    <property type="molecule type" value="Genomic_DNA"/>
</dbReference>
<dbReference type="Pfam" id="PF20414">
    <property type="entry name" value="DUF6698"/>
    <property type="match status" value="1"/>
</dbReference>
<accession>A0A9P5PVN4</accession>
<feature type="compositionally biased region" description="Low complexity" evidence="1">
    <location>
        <begin position="24"/>
        <end position="53"/>
    </location>
</feature>
<protein>
    <submittedName>
        <fullName evidence="2">Uncharacterized protein</fullName>
    </submittedName>
</protein>
<sequence length="331" mass="37318">MSCAPPLHPGRLPMRNNIAATNIPSQRPQQTSQTTQTSVPSQASASISSSQSQRDSRQEESQENLPLEIPIITLDLRKRKYNEFAVKAVLENDSKSTRPVFLKPYKKSGKHFNYTINPVVNPGEVLCLGLKQTYKVMVDISEVPEDELPPEPDTEDSDNDLDDNIDKEVTSTFKKRHLDDYEKYAARFPKLTKRLLETLEFKDHTTLIACLATITEERDNNKRRDNNLIKKEVITWIPHVWQLMAVNPKAVEGCLWPIFQGSHKTLRVLFTGPTSALGPKTMKTKPGNADILKLVNVTAEMIAYSAMQCFLATLSVISLSAFPFKVQTYLS</sequence>
<evidence type="ECO:0000313" key="3">
    <source>
        <dbReference type="Proteomes" id="UP000772434"/>
    </source>
</evidence>
<reference evidence="2" key="1">
    <citation type="submission" date="2020-11" db="EMBL/GenBank/DDBJ databases">
        <authorList>
            <consortium name="DOE Joint Genome Institute"/>
            <person name="Ahrendt S."/>
            <person name="Riley R."/>
            <person name="Andreopoulos W."/>
            <person name="Labutti K."/>
            <person name="Pangilinan J."/>
            <person name="Ruiz-Duenas F.J."/>
            <person name="Barrasa J.M."/>
            <person name="Sanchez-Garcia M."/>
            <person name="Camarero S."/>
            <person name="Miyauchi S."/>
            <person name="Serrano A."/>
            <person name="Linde D."/>
            <person name="Babiker R."/>
            <person name="Drula E."/>
            <person name="Ayuso-Fernandez I."/>
            <person name="Pacheco R."/>
            <person name="Padilla G."/>
            <person name="Ferreira P."/>
            <person name="Barriuso J."/>
            <person name="Kellner H."/>
            <person name="Castanera R."/>
            <person name="Alfaro M."/>
            <person name="Ramirez L."/>
            <person name="Pisabarro A.G."/>
            <person name="Kuo A."/>
            <person name="Tritt A."/>
            <person name="Lipzen A."/>
            <person name="He G."/>
            <person name="Yan M."/>
            <person name="Ng V."/>
            <person name="Cullen D."/>
            <person name="Martin F."/>
            <person name="Rosso M.-N."/>
            <person name="Henrissat B."/>
            <person name="Hibbett D."/>
            <person name="Martinez A.T."/>
            <person name="Grigoriev I.V."/>
        </authorList>
    </citation>
    <scope>NUCLEOTIDE SEQUENCE</scope>
    <source>
        <strain evidence="2">AH 40177</strain>
    </source>
</reference>
<evidence type="ECO:0000256" key="1">
    <source>
        <dbReference type="SAM" id="MobiDB-lite"/>
    </source>
</evidence>
<proteinExistence type="predicted"/>
<dbReference type="AlphaFoldDB" id="A0A9P5PVN4"/>